<feature type="repeat" description="ANK" evidence="3">
    <location>
        <begin position="233"/>
        <end position="265"/>
    </location>
</feature>
<dbReference type="STRING" id="342668.A0A1B8GWR1"/>
<dbReference type="AlphaFoldDB" id="A0A1B8GWR1"/>
<keyword evidence="2 3" id="KW-0040">ANK repeat</keyword>
<dbReference type="Proteomes" id="UP000091956">
    <property type="component" value="Unassembled WGS sequence"/>
</dbReference>
<keyword evidence="5" id="KW-1185">Reference proteome</keyword>
<evidence type="ECO:0000313" key="4">
    <source>
        <dbReference type="EMBL" id="OBU00264.1"/>
    </source>
</evidence>
<dbReference type="SMART" id="SM00248">
    <property type="entry name" value="ANK"/>
    <property type="match status" value="10"/>
</dbReference>
<proteinExistence type="predicted"/>
<evidence type="ECO:0000313" key="5">
    <source>
        <dbReference type="Proteomes" id="UP000091956"/>
    </source>
</evidence>
<evidence type="ECO:0000256" key="2">
    <source>
        <dbReference type="ARBA" id="ARBA00023043"/>
    </source>
</evidence>
<dbReference type="SUPFAM" id="SSF48403">
    <property type="entry name" value="Ankyrin repeat"/>
    <property type="match status" value="2"/>
</dbReference>
<gene>
    <name evidence="4" type="ORF">VE01_01426</name>
</gene>
<organism evidence="4 5">
    <name type="scientific">Pseudogymnoascus verrucosus</name>
    <dbReference type="NCBI Taxonomy" id="342668"/>
    <lineage>
        <taxon>Eukaryota</taxon>
        <taxon>Fungi</taxon>
        <taxon>Dikarya</taxon>
        <taxon>Ascomycota</taxon>
        <taxon>Pezizomycotina</taxon>
        <taxon>Leotiomycetes</taxon>
        <taxon>Thelebolales</taxon>
        <taxon>Thelebolaceae</taxon>
        <taxon>Pseudogymnoascus</taxon>
    </lineage>
</organism>
<feature type="repeat" description="ANK" evidence="3">
    <location>
        <begin position="139"/>
        <end position="167"/>
    </location>
</feature>
<dbReference type="GeneID" id="28834812"/>
<feature type="repeat" description="ANK" evidence="3">
    <location>
        <begin position="312"/>
        <end position="344"/>
    </location>
</feature>
<feature type="repeat" description="ANK" evidence="3">
    <location>
        <begin position="347"/>
        <end position="379"/>
    </location>
</feature>
<dbReference type="PANTHER" id="PTHR24126">
    <property type="entry name" value="ANKYRIN REPEAT, PH AND SEC7 DOMAIN CONTAINING PROTEIN SECG-RELATED"/>
    <property type="match status" value="1"/>
</dbReference>
<reference evidence="5" key="2">
    <citation type="journal article" date="2018" name="Nat. Commun.">
        <title>Extreme sensitivity to ultraviolet light in the fungal pathogen causing white-nose syndrome of bats.</title>
        <authorList>
            <person name="Palmer J.M."/>
            <person name="Drees K.P."/>
            <person name="Foster J.T."/>
            <person name="Lindner D.L."/>
        </authorList>
    </citation>
    <scope>NUCLEOTIDE SEQUENCE [LARGE SCALE GENOMIC DNA]</scope>
    <source>
        <strain evidence="5">UAMH 10579</strain>
    </source>
</reference>
<evidence type="ECO:0000256" key="1">
    <source>
        <dbReference type="ARBA" id="ARBA00022737"/>
    </source>
</evidence>
<dbReference type="InterPro" id="IPR002110">
    <property type="entry name" value="Ankyrin_rpt"/>
</dbReference>
<dbReference type="PRINTS" id="PR01415">
    <property type="entry name" value="ANKYRIN"/>
</dbReference>
<evidence type="ECO:0000256" key="3">
    <source>
        <dbReference type="PROSITE-ProRule" id="PRU00023"/>
    </source>
</evidence>
<protein>
    <submittedName>
        <fullName evidence="4">Uncharacterized protein</fullName>
    </submittedName>
</protein>
<sequence length="512" mass="56024">MSFSTLPPEILLLIARQLETEKDISSLMGTSARNYQLLFSFLYEHTSSVRLLLEFGADAREINGVYDTDSKLLPETPVGPLHFAKSVAMAKLLLEDGADVDHSPSQWGTPLHAAAERGDIEVAKFLVENGADVDNSNVRVATALHIAVDQGDLDMATLLLDYGADIDCDLDMATLLLDYRADIDSSDITASWEICDYFGTPLHFACLRSNETGISMIQLLLERGADLEAMDIHSATPLHIAAAECSLSIVKLLLDHDAPVNIRDELGITPLFRAVEQPDPCAIFPDPIERPDLDIAKLLLDHGASINIQDNMGITPLFRAVDHSDSSIAKLLLNHGARISAEPGEEDFRSPLHHAVAFGVLDTVELLIRHGAEVNKQDDNGRTCLHLVVDNIQPAILKLLLDHGALANMQNIKGSTALHDVVARKSLATADLRLIGQGVSLIPEDESRHIRCELVWRRDDLVSAKLLIDHGASLDILDTRGKSAFDYAAENEKYFVPSLFVGQHPSCDDQPK</sequence>
<keyword evidence="1" id="KW-0677">Repeat</keyword>
<dbReference type="PROSITE" id="PS50088">
    <property type="entry name" value="ANK_REPEAT"/>
    <property type="match status" value="7"/>
</dbReference>
<feature type="repeat" description="ANK" evidence="3">
    <location>
        <begin position="380"/>
        <end position="412"/>
    </location>
</feature>
<dbReference type="InterPro" id="IPR036770">
    <property type="entry name" value="Ankyrin_rpt-contain_sf"/>
</dbReference>
<dbReference type="RefSeq" id="XP_018133996.1">
    <property type="nucleotide sequence ID" value="XM_018270948.2"/>
</dbReference>
<feature type="repeat" description="ANK" evidence="3">
    <location>
        <begin position="200"/>
        <end position="232"/>
    </location>
</feature>
<dbReference type="Gene3D" id="1.25.40.20">
    <property type="entry name" value="Ankyrin repeat-containing domain"/>
    <property type="match status" value="3"/>
</dbReference>
<dbReference type="OrthoDB" id="3439046at2759"/>
<dbReference type="EMBL" id="KV460209">
    <property type="protein sequence ID" value="OBU00264.1"/>
    <property type="molecule type" value="Genomic_DNA"/>
</dbReference>
<name>A0A1B8GWR1_9PEZI</name>
<dbReference type="Pfam" id="PF12796">
    <property type="entry name" value="Ank_2"/>
    <property type="match status" value="4"/>
</dbReference>
<feature type="repeat" description="ANK" evidence="3">
    <location>
        <begin position="106"/>
        <end position="138"/>
    </location>
</feature>
<accession>A0A1B8GWR1</accession>
<dbReference type="PROSITE" id="PS50297">
    <property type="entry name" value="ANK_REP_REGION"/>
    <property type="match status" value="7"/>
</dbReference>
<reference evidence="4 5" key="1">
    <citation type="submission" date="2016-03" db="EMBL/GenBank/DDBJ databases">
        <title>Comparative genomics of Pseudogymnoascus destructans, the fungus causing white-nose syndrome of bats.</title>
        <authorList>
            <person name="Palmer J.M."/>
            <person name="Drees K.P."/>
            <person name="Foster J.T."/>
            <person name="Lindner D.L."/>
        </authorList>
    </citation>
    <scope>NUCLEOTIDE SEQUENCE [LARGE SCALE GENOMIC DNA]</scope>
    <source>
        <strain evidence="4 5">UAMH 10579</strain>
    </source>
</reference>